<reference evidence="2" key="1">
    <citation type="submission" date="2020-05" db="EMBL/GenBank/DDBJ databases">
        <authorList>
            <person name="Chiriac C."/>
            <person name="Salcher M."/>
            <person name="Ghai R."/>
            <person name="Kavagutti S V."/>
        </authorList>
    </citation>
    <scope>NUCLEOTIDE SEQUENCE</scope>
</reference>
<proteinExistence type="predicted"/>
<dbReference type="EMBL" id="LR797137">
    <property type="protein sequence ID" value="CAB4189261.1"/>
    <property type="molecule type" value="Genomic_DNA"/>
</dbReference>
<dbReference type="EMBL" id="LR797422">
    <property type="protein sequence ID" value="CAB4215564.1"/>
    <property type="molecule type" value="Genomic_DNA"/>
</dbReference>
<evidence type="ECO:0000313" key="2">
    <source>
        <dbReference type="EMBL" id="CAB4189261.1"/>
    </source>
</evidence>
<protein>
    <submittedName>
        <fullName evidence="2">Uncharacterized protein</fullName>
    </submittedName>
</protein>
<evidence type="ECO:0000313" key="1">
    <source>
        <dbReference type="EMBL" id="CAB4173977.1"/>
    </source>
</evidence>
<organism evidence="2">
    <name type="scientific">uncultured Caudovirales phage</name>
    <dbReference type="NCBI Taxonomy" id="2100421"/>
    <lineage>
        <taxon>Viruses</taxon>
        <taxon>Duplodnaviria</taxon>
        <taxon>Heunggongvirae</taxon>
        <taxon>Uroviricota</taxon>
        <taxon>Caudoviricetes</taxon>
        <taxon>Peduoviridae</taxon>
        <taxon>Maltschvirus</taxon>
        <taxon>Maltschvirus maltsch</taxon>
    </lineage>
</organism>
<accession>A0A6J5R6U6</accession>
<evidence type="ECO:0000313" key="5">
    <source>
        <dbReference type="EMBL" id="CAB5238935.1"/>
    </source>
</evidence>
<sequence>MCACEHTARCRRCRHDDQVAYLIDTGAPTDRERDECAAEIAEQQYGREETAA</sequence>
<dbReference type="EMBL" id="LR796907">
    <property type="protein sequence ID" value="CAB4173977.1"/>
    <property type="molecule type" value="Genomic_DNA"/>
</dbReference>
<evidence type="ECO:0000313" key="4">
    <source>
        <dbReference type="EMBL" id="CAB4215564.1"/>
    </source>
</evidence>
<gene>
    <name evidence="2" type="ORF">UFOVP1186_5</name>
    <name evidence="3" type="ORF">UFOVP1234_14</name>
    <name evidence="4" type="ORF">UFOVP1487_27</name>
    <name evidence="5" type="ORF">UFOVP1574_27</name>
    <name evidence="1" type="ORF">UFOVP959_19</name>
</gene>
<dbReference type="EMBL" id="LR797183">
    <property type="protein sequence ID" value="CAB4192263.1"/>
    <property type="molecule type" value="Genomic_DNA"/>
</dbReference>
<evidence type="ECO:0000313" key="3">
    <source>
        <dbReference type="EMBL" id="CAB4192263.1"/>
    </source>
</evidence>
<dbReference type="EMBL" id="LR798462">
    <property type="protein sequence ID" value="CAB5238935.1"/>
    <property type="molecule type" value="Genomic_DNA"/>
</dbReference>
<name>A0A6J5R6U6_9CAUD</name>